<dbReference type="EMBL" id="JACICC010000001">
    <property type="protein sequence ID" value="MBB3808703.1"/>
    <property type="molecule type" value="Genomic_DNA"/>
</dbReference>
<dbReference type="Proteomes" id="UP000537592">
    <property type="component" value="Unassembled WGS sequence"/>
</dbReference>
<comment type="caution">
    <text evidence="2">The sequence shown here is derived from an EMBL/GenBank/DDBJ whole genome shotgun (WGS) entry which is preliminary data.</text>
</comment>
<reference evidence="2 3" key="1">
    <citation type="submission" date="2020-08" db="EMBL/GenBank/DDBJ databases">
        <title>Genomic Encyclopedia of Type Strains, Phase IV (KMG-IV): sequencing the most valuable type-strain genomes for metagenomic binning, comparative biology and taxonomic classification.</title>
        <authorList>
            <person name="Goeker M."/>
        </authorList>
    </citation>
    <scope>NUCLEOTIDE SEQUENCE [LARGE SCALE GENOMIC DNA]</scope>
    <source>
        <strain evidence="2 3">DSM 28760</strain>
    </source>
</reference>
<organism evidence="2 3">
    <name type="scientific">Pseudochelatococcus contaminans</name>
    <dbReference type="NCBI Taxonomy" id="1538103"/>
    <lineage>
        <taxon>Bacteria</taxon>
        <taxon>Pseudomonadati</taxon>
        <taxon>Pseudomonadota</taxon>
        <taxon>Alphaproteobacteria</taxon>
        <taxon>Hyphomicrobiales</taxon>
        <taxon>Chelatococcaceae</taxon>
        <taxon>Pseudochelatococcus</taxon>
    </lineage>
</organism>
<keyword evidence="1" id="KW-0472">Membrane</keyword>
<keyword evidence="3" id="KW-1185">Reference proteome</keyword>
<proteinExistence type="predicted"/>
<dbReference type="RefSeq" id="WP_183750664.1">
    <property type="nucleotide sequence ID" value="NZ_JACICC010000001.1"/>
</dbReference>
<feature type="transmembrane region" description="Helical" evidence="1">
    <location>
        <begin position="361"/>
        <end position="382"/>
    </location>
</feature>
<dbReference type="Pfam" id="PF11902">
    <property type="entry name" value="DUF3422"/>
    <property type="match status" value="1"/>
</dbReference>
<evidence type="ECO:0000313" key="3">
    <source>
        <dbReference type="Proteomes" id="UP000537592"/>
    </source>
</evidence>
<keyword evidence="1" id="KW-0812">Transmembrane</keyword>
<dbReference type="AlphaFoldDB" id="A0A7W5Z252"/>
<evidence type="ECO:0000313" key="2">
    <source>
        <dbReference type="EMBL" id="MBB3808703.1"/>
    </source>
</evidence>
<feature type="transmembrane region" description="Helical" evidence="1">
    <location>
        <begin position="394"/>
        <end position="414"/>
    </location>
</feature>
<evidence type="ECO:0000256" key="1">
    <source>
        <dbReference type="SAM" id="Phobius"/>
    </source>
</evidence>
<keyword evidence="1" id="KW-1133">Transmembrane helix</keyword>
<protein>
    <submittedName>
        <fullName evidence="2">Putative membrane-anchored protein</fullName>
    </submittedName>
</protein>
<dbReference type="InterPro" id="IPR021830">
    <property type="entry name" value="DUF3422"/>
</dbReference>
<name>A0A7W5Z252_9HYPH</name>
<sequence length="419" mass="46316">MAEAPYPHEHPHRDAALAEIHARPVDLIDAEARVRRLVFTVDPQSGAMTKTIARFLAFAADLDVSPNEAGARRYVFTTPLRQVTWEFHTEFVTITWRAARHDDTNWPDDIGLDALGEAQLVGAIRVDLIDQDSIPEHLLPGFSLPSLCFISVESGGAQVATDFVPDADKFIRIEFAAGSLSPLRRAIVLRRLLEMETYRTMALLALPLARDVTPGLRALEIELSALIESLSDAETTDQVRQKLDGLVTLSVQAGQISEKLGYRFAAAHAYGTILRSRLEKLRETTLGRGSSLSSFIGNRVEPALSTCAAIERRLEALSTKIARTVSLLDVRIGLDMQIQNKTVLETIAETAKSQFRLQHTVEGLSTIAITYYAIGILGYAVSAPIEVLNWDKTLVMSAAAVPMLIVVWASMRWIRNRKH</sequence>
<gene>
    <name evidence="2" type="ORF">FHS81_000757</name>
</gene>
<accession>A0A7W5Z252</accession>